<protein>
    <recommendedName>
        <fullName evidence="4 7">Signal peptidase I</fullName>
        <ecNumber evidence="4 7">3.4.21.89</ecNumber>
    </recommendedName>
</protein>
<evidence type="ECO:0000259" key="9">
    <source>
        <dbReference type="Pfam" id="PF10502"/>
    </source>
</evidence>
<dbReference type="PANTHER" id="PTHR43390">
    <property type="entry name" value="SIGNAL PEPTIDASE I"/>
    <property type="match status" value="1"/>
</dbReference>
<gene>
    <name evidence="10" type="primary">lepB</name>
    <name evidence="10" type="ORF">ACFOZY_04720</name>
</gene>
<accession>A0ABV8X541</accession>
<sequence length="184" mass="21104">MEQSKWKEEIWGWAKSLFIGLAIAIFIKIFIFSPYTVQGASMEPTLHNEERLFVNKFMAFTDSFNRGDIVIIKRPEETDRYVKRIIGLPGDTISMEDDQLFVNGEVVDEGYLQENMENAKQQSMNLTEDFGPIEVPDGNYFVMGDNRLVSMDSRNGLGFIEEQTIIGKAQFVMLPLTNIRSVMK</sequence>
<evidence type="ECO:0000256" key="6">
    <source>
        <dbReference type="ARBA" id="ARBA00022801"/>
    </source>
</evidence>
<evidence type="ECO:0000256" key="8">
    <source>
        <dbReference type="RuleBase" id="RU362042"/>
    </source>
</evidence>
<evidence type="ECO:0000256" key="7">
    <source>
        <dbReference type="RuleBase" id="RU003993"/>
    </source>
</evidence>
<evidence type="ECO:0000256" key="2">
    <source>
        <dbReference type="ARBA" id="ARBA00004401"/>
    </source>
</evidence>
<dbReference type="PROSITE" id="PS00501">
    <property type="entry name" value="SPASE_I_1"/>
    <property type="match status" value="1"/>
</dbReference>
<keyword evidence="6 7" id="KW-0378">Hydrolase</keyword>
<dbReference type="EC" id="3.4.21.89" evidence="4 7"/>
<dbReference type="NCBIfam" id="TIGR02227">
    <property type="entry name" value="sigpep_I_bact"/>
    <property type="match status" value="1"/>
</dbReference>
<dbReference type="PANTHER" id="PTHR43390:SF1">
    <property type="entry name" value="CHLOROPLAST PROCESSING PEPTIDASE"/>
    <property type="match status" value="1"/>
</dbReference>
<dbReference type="Pfam" id="PF10502">
    <property type="entry name" value="Peptidase_S26"/>
    <property type="match status" value="1"/>
</dbReference>
<evidence type="ECO:0000256" key="5">
    <source>
        <dbReference type="ARBA" id="ARBA00022670"/>
    </source>
</evidence>
<dbReference type="Proteomes" id="UP001595817">
    <property type="component" value="Unassembled WGS sequence"/>
</dbReference>
<comment type="caution">
    <text evidence="10">The sequence shown here is derived from an EMBL/GenBank/DDBJ whole genome shotgun (WGS) entry which is preliminary data.</text>
</comment>
<keyword evidence="7" id="KW-0812">Transmembrane</keyword>
<reference evidence="11" key="1">
    <citation type="journal article" date="2019" name="Int. J. Syst. Evol. Microbiol.">
        <title>The Global Catalogue of Microorganisms (GCM) 10K type strain sequencing project: providing services to taxonomists for standard genome sequencing and annotation.</title>
        <authorList>
            <consortium name="The Broad Institute Genomics Platform"/>
            <consortium name="The Broad Institute Genome Sequencing Center for Infectious Disease"/>
            <person name="Wu L."/>
            <person name="Ma J."/>
        </authorList>
    </citation>
    <scope>NUCLEOTIDE SEQUENCE [LARGE SCALE GENOMIC DNA]</scope>
    <source>
        <strain evidence="11">CCUG 59778</strain>
    </source>
</reference>
<dbReference type="Gene3D" id="2.10.109.10">
    <property type="entry name" value="Umud Fragment, subunit A"/>
    <property type="match status" value="1"/>
</dbReference>
<evidence type="ECO:0000256" key="1">
    <source>
        <dbReference type="ARBA" id="ARBA00000677"/>
    </source>
</evidence>
<dbReference type="InterPro" id="IPR000223">
    <property type="entry name" value="Pept_S26A_signal_pept_1"/>
</dbReference>
<dbReference type="PRINTS" id="PR00727">
    <property type="entry name" value="LEADERPTASE"/>
</dbReference>
<dbReference type="InterPro" id="IPR036286">
    <property type="entry name" value="LexA/Signal_pep-like_sf"/>
</dbReference>
<keyword evidence="7" id="KW-0472">Membrane</keyword>
<proteinExistence type="inferred from homology"/>
<dbReference type="RefSeq" id="WP_378152817.1">
    <property type="nucleotide sequence ID" value="NZ_JBHSEC010000005.1"/>
</dbReference>
<dbReference type="GO" id="GO:0009003">
    <property type="term" value="F:signal peptidase activity"/>
    <property type="evidence" value="ECO:0007669"/>
    <property type="project" value="UniProtKB-EC"/>
</dbReference>
<comment type="similarity">
    <text evidence="3 8">Belongs to the peptidase S26 family.</text>
</comment>
<evidence type="ECO:0000313" key="10">
    <source>
        <dbReference type="EMBL" id="MFC4409737.1"/>
    </source>
</evidence>
<keyword evidence="11" id="KW-1185">Reference proteome</keyword>
<name>A0ABV8X541_9LACT</name>
<dbReference type="PROSITE" id="PS00761">
    <property type="entry name" value="SPASE_I_3"/>
    <property type="match status" value="1"/>
</dbReference>
<dbReference type="InterPro" id="IPR019756">
    <property type="entry name" value="Pept_S26A_signal_pept_1_Ser-AS"/>
</dbReference>
<dbReference type="SUPFAM" id="SSF51306">
    <property type="entry name" value="LexA/Signal peptidase"/>
    <property type="match status" value="1"/>
</dbReference>
<organism evidence="10 11">
    <name type="scientific">Chungangia koreensis</name>
    <dbReference type="NCBI Taxonomy" id="752657"/>
    <lineage>
        <taxon>Bacteria</taxon>
        <taxon>Bacillati</taxon>
        <taxon>Bacillota</taxon>
        <taxon>Bacilli</taxon>
        <taxon>Lactobacillales</taxon>
        <taxon>Chungangia</taxon>
    </lineage>
</organism>
<feature type="domain" description="Peptidase S26" evidence="9">
    <location>
        <begin position="11"/>
        <end position="173"/>
    </location>
</feature>
<dbReference type="InterPro" id="IPR019533">
    <property type="entry name" value="Peptidase_S26"/>
</dbReference>
<dbReference type="CDD" id="cd06530">
    <property type="entry name" value="S26_SPase_I"/>
    <property type="match status" value="1"/>
</dbReference>
<comment type="catalytic activity">
    <reaction evidence="1 7">
        <text>Cleavage of hydrophobic, N-terminal signal or leader sequences from secreted and periplasmic proteins.</text>
        <dbReference type="EC" id="3.4.21.89"/>
    </reaction>
</comment>
<dbReference type="EMBL" id="JBHSEC010000005">
    <property type="protein sequence ID" value="MFC4409737.1"/>
    <property type="molecule type" value="Genomic_DNA"/>
</dbReference>
<comment type="subcellular location">
    <subcellularLocation>
        <location evidence="2">Cell membrane</location>
        <topology evidence="2">Single-pass type II membrane protein</topology>
    </subcellularLocation>
    <subcellularLocation>
        <location evidence="8">Membrane</location>
        <topology evidence="8">Single-pass type II membrane protein</topology>
    </subcellularLocation>
</comment>
<dbReference type="InterPro" id="IPR019758">
    <property type="entry name" value="Pept_S26A_signal_pept_1_CS"/>
</dbReference>
<evidence type="ECO:0000256" key="4">
    <source>
        <dbReference type="ARBA" id="ARBA00013208"/>
    </source>
</evidence>
<keyword evidence="5 7" id="KW-0645">Protease</keyword>
<evidence type="ECO:0000256" key="3">
    <source>
        <dbReference type="ARBA" id="ARBA00009370"/>
    </source>
</evidence>
<evidence type="ECO:0000313" key="11">
    <source>
        <dbReference type="Proteomes" id="UP001595817"/>
    </source>
</evidence>
<dbReference type="InterPro" id="IPR019757">
    <property type="entry name" value="Pept_S26A_signal_pept_1_Lys-AS"/>
</dbReference>
<feature type="transmembrane region" description="Helical" evidence="7">
    <location>
        <begin position="12"/>
        <end position="32"/>
    </location>
</feature>
<dbReference type="PROSITE" id="PS00760">
    <property type="entry name" value="SPASE_I_2"/>
    <property type="match status" value="1"/>
</dbReference>
<keyword evidence="7" id="KW-1133">Transmembrane helix</keyword>